<dbReference type="GO" id="GO:0005654">
    <property type="term" value="C:nucleoplasm"/>
    <property type="evidence" value="ECO:0007669"/>
    <property type="project" value="TreeGrafter"/>
</dbReference>
<organism evidence="1 2">
    <name type="scientific">Xiphophorus couchianus</name>
    <name type="common">Monterrey platyfish</name>
    <dbReference type="NCBI Taxonomy" id="32473"/>
    <lineage>
        <taxon>Eukaryota</taxon>
        <taxon>Metazoa</taxon>
        <taxon>Chordata</taxon>
        <taxon>Craniata</taxon>
        <taxon>Vertebrata</taxon>
        <taxon>Euteleostomi</taxon>
        <taxon>Actinopterygii</taxon>
        <taxon>Neopterygii</taxon>
        <taxon>Teleostei</taxon>
        <taxon>Neoteleostei</taxon>
        <taxon>Acanthomorphata</taxon>
        <taxon>Ovalentaria</taxon>
        <taxon>Atherinomorphae</taxon>
        <taxon>Cyprinodontiformes</taxon>
        <taxon>Poeciliidae</taxon>
        <taxon>Poeciliinae</taxon>
        <taxon>Xiphophorus</taxon>
    </lineage>
</organism>
<dbReference type="GO" id="GO:0043240">
    <property type="term" value="C:Fanconi anaemia nuclear complex"/>
    <property type="evidence" value="ECO:0007669"/>
    <property type="project" value="InterPro"/>
</dbReference>
<dbReference type="STRING" id="32473.ENSXCOP00000001469"/>
<dbReference type="GO" id="GO:0036297">
    <property type="term" value="P:interstrand cross-link repair"/>
    <property type="evidence" value="ECO:0007669"/>
    <property type="project" value="InterPro"/>
</dbReference>
<dbReference type="PANTHER" id="PTHR14890:SF1">
    <property type="entry name" value="FANCONI ANEMIA CORE COMPLEX-ASSOCIATED PROTEIN 100"/>
    <property type="match status" value="1"/>
</dbReference>
<dbReference type="Proteomes" id="UP000261380">
    <property type="component" value="Unplaced"/>
</dbReference>
<proteinExistence type="predicted"/>
<accession>A0A3B5L0Z0</accession>
<dbReference type="AlphaFoldDB" id="A0A3B5L0Z0"/>
<reference evidence="1" key="1">
    <citation type="submission" date="2025-08" db="UniProtKB">
        <authorList>
            <consortium name="Ensembl"/>
        </authorList>
    </citation>
    <scope>IDENTIFICATION</scope>
</reference>
<name>A0A3B5L0Z0_9TELE</name>
<dbReference type="InterPro" id="IPR029251">
    <property type="entry name" value="Faap100"/>
</dbReference>
<dbReference type="PANTHER" id="PTHR14890">
    <property type="entry name" value="FANCONI ANEMIA CORE COMPLEX-ASSOCIATED PROTEIN 100"/>
    <property type="match status" value="1"/>
</dbReference>
<evidence type="ECO:0000313" key="1">
    <source>
        <dbReference type="Ensembl" id="ENSXCOP00000001469.1"/>
    </source>
</evidence>
<keyword evidence="2" id="KW-1185">Reference proteome</keyword>
<sequence>MMEGRCAAEPWAEFGLLGKSGTPLVKCGTGTDVFICTGGEEVYVFTAQEKTLRVSSLIARQAYNTLGESSGILRMGYRLENCCRCASNVCKSDLTFYLFGGQSSSHDAGSGPTELKISTECLVAVADRVSSLLVVGSVLLTLCRTDSSWSLTLYQTQRASQSDPCDLLASFSLPLVSPSVQGDTESRCVLVCVYPGDVSPASSRLRPSRSHFPLQPLLFRLLFGAEAALSKSPVVLCGLPDGRLSFLPLRIPGSRLRILHSLEQPVVFVGASAVMETDAGCAGCLIALGKQGRAVLIGAGGAGSEGGGGTRFTLGCVPGPVECACMDQRRVYYSTGSDLLTVDLWDSSSGTAGRQGGEEDEGSRSNPAALLTPVSLNVSGVTALHQPTCEVQLLSLSVRGRLQSIRLPVRTQEDGLSKRPSSQVGRSVGDILSAIGDVCERASVLKTIIRSKNQILKELNQVMNISFLLSNRSEFDSKPVRCRGLVRWSSLLQRDSLNLTCVLENLSPFVLERGWTLSVAVRPLSCPLEAGGDASSVNYSFPFGGLGPGESVEVSLPVAAEGDASFPVTVTCSLLFSLWRFLGQEEAAAPLDSQRACFSLPLNTLTVDWLHALRLGDPPAPARSSSNPADLIQGFISSRQLRCRGGGQASRPEEYSARVRVSSELLRDALGLTPGGPRVSLLEWLLSEGCGGVKAERKGIKTDGDSSVICGSAPNNAAVKLTAEEVNPLPERPEPLVTMEVQVKSSSVAAVCGLHHAVLHRIQVHTLQSDQWHGSSLSLSLLRRQVERGQVWEASSVGVSSGQMQTLLLRVYQQLRDGPLLML</sequence>
<dbReference type="GeneTree" id="ENSGT00390000016682"/>
<protein>
    <recommendedName>
        <fullName evidence="3">FA core complex associated protein 100</fullName>
    </recommendedName>
</protein>
<dbReference type="Pfam" id="PF15146">
    <property type="entry name" value="FANCAA"/>
    <property type="match status" value="1"/>
</dbReference>
<dbReference type="Ensembl" id="ENSXCOT00000001492.1">
    <property type="protein sequence ID" value="ENSXCOP00000001469.1"/>
    <property type="gene ID" value="ENSXCOG00000001184.1"/>
</dbReference>
<evidence type="ECO:0000313" key="2">
    <source>
        <dbReference type="Proteomes" id="UP000261380"/>
    </source>
</evidence>
<evidence type="ECO:0008006" key="3">
    <source>
        <dbReference type="Google" id="ProtNLM"/>
    </source>
</evidence>
<reference evidence="1" key="2">
    <citation type="submission" date="2025-09" db="UniProtKB">
        <authorList>
            <consortium name="Ensembl"/>
        </authorList>
    </citation>
    <scope>IDENTIFICATION</scope>
</reference>